<protein>
    <recommendedName>
        <fullName evidence="3">protein-tyrosine-phosphatase</fullName>
        <ecNumber evidence="3">3.1.3.48</ecNumber>
    </recommendedName>
</protein>
<evidence type="ECO:0000259" key="16">
    <source>
        <dbReference type="PROSITE" id="PS50835"/>
    </source>
</evidence>
<dbReference type="GO" id="GO:0004725">
    <property type="term" value="F:protein tyrosine phosphatase activity"/>
    <property type="evidence" value="ECO:0007669"/>
    <property type="project" value="UniProtKB-EC"/>
</dbReference>
<dbReference type="InterPro" id="IPR051170">
    <property type="entry name" value="Neural/epithelial_adhesion"/>
</dbReference>
<proteinExistence type="inferred from homology"/>
<evidence type="ECO:0000256" key="11">
    <source>
        <dbReference type="ARBA" id="ARBA00023157"/>
    </source>
</evidence>
<dbReference type="AlphaFoldDB" id="A0AAE0XNN5"/>
<evidence type="ECO:0000256" key="9">
    <source>
        <dbReference type="ARBA" id="ARBA00022989"/>
    </source>
</evidence>
<dbReference type="PANTHER" id="PTHR12231:SF253">
    <property type="entry name" value="DPR-INTERACTING PROTEIN ETA, ISOFORM B-RELATED"/>
    <property type="match status" value="1"/>
</dbReference>
<keyword evidence="13" id="KW-0325">Glycoprotein</keyword>
<dbReference type="SUPFAM" id="SSF48726">
    <property type="entry name" value="Immunoglobulin"/>
    <property type="match status" value="2"/>
</dbReference>
<keyword evidence="8" id="KW-0904">Protein phosphatase</keyword>
<comment type="catalytic activity">
    <reaction evidence="15">
        <text>O-phospho-L-tyrosyl-[protein] + H2O = L-tyrosyl-[protein] + phosphate</text>
        <dbReference type="Rhea" id="RHEA:10684"/>
        <dbReference type="Rhea" id="RHEA-COMP:10136"/>
        <dbReference type="Rhea" id="RHEA-COMP:20101"/>
        <dbReference type="ChEBI" id="CHEBI:15377"/>
        <dbReference type="ChEBI" id="CHEBI:43474"/>
        <dbReference type="ChEBI" id="CHEBI:46858"/>
        <dbReference type="ChEBI" id="CHEBI:61978"/>
        <dbReference type="EC" id="3.1.3.48"/>
    </reaction>
</comment>
<sequence length="188" mass="21159">MCQNQPVFFFLPKSLSHIRTFPLRETIYRCYLQIKKAQPSDEGTYECVASNIHGTAYSYGAMIYVKVRRVAPKFIGHMEKSVVVTAESDVNLTCKAVGSPMPYVRWREGADYLTKDEDAPIGSNLLTLLTVVESKNYTCEASSELGNIEHEVAIIVKSEYTRFLQLLASGGSRLQRRRLDQARAGARN</sequence>
<evidence type="ECO:0000313" key="18">
    <source>
        <dbReference type="Proteomes" id="UP001283361"/>
    </source>
</evidence>
<evidence type="ECO:0000256" key="4">
    <source>
        <dbReference type="ARBA" id="ARBA00022692"/>
    </source>
</evidence>
<dbReference type="InterPro" id="IPR013098">
    <property type="entry name" value="Ig_I-set"/>
</dbReference>
<keyword evidence="6" id="KW-0677">Repeat</keyword>
<keyword evidence="4" id="KW-0812">Transmembrane</keyword>
<dbReference type="PANTHER" id="PTHR12231">
    <property type="entry name" value="CTX-RELATED TYPE I TRANSMEMBRANE PROTEIN"/>
    <property type="match status" value="1"/>
</dbReference>
<feature type="domain" description="Ig-like" evidence="16">
    <location>
        <begin position="72"/>
        <end position="155"/>
    </location>
</feature>
<evidence type="ECO:0000256" key="8">
    <source>
        <dbReference type="ARBA" id="ARBA00022912"/>
    </source>
</evidence>
<keyword evidence="11" id="KW-1015">Disulfide bond</keyword>
<keyword evidence="12" id="KW-0675">Receptor</keyword>
<dbReference type="FunFam" id="2.60.40.10:FF:000010">
    <property type="entry name" value="receptor-type tyrosine-protein phosphatase delta isoform X1"/>
    <property type="match status" value="1"/>
</dbReference>
<evidence type="ECO:0000256" key="7">
    <source>
        <dbReference type="ARBA" id="ARBA00022801"/>
    </source>
</evidence>
<keyword evidence="18" id="KW-1185">Reference proteome</keyword>
<comment type="similarity">
    <text evidence="2">Belongs to the protein-tyrosine phosphatase family. Receptor class 2A subfamily.</text>
</comment>
<dbReference type="SMART" id="SM00409">
    <property type="entry name" value="IG"/>
    <property type="match status" value="2"/>
</dbReference>
<dbReference type="InterPro" id="IPR013783">
    <property type="entry name" value="Ig-like_fold"/>
</dbReference>
<dbReference type="Pfam" id="PF07679">
    <property type="entry name" value="I-set"/>
    <property type="match status" value="2"/>
</dbReference>
<evidence type="ECO:0000256" key="3">
    <source>
        <dbReference type="ARBA" id="ARBA00013064"/>
    </source>
</evidence>
<reference evidence="17" key="1">
    <citation type="journal article" date="2023" name="G3 (Bethesda)">
        <title>A reference genome for the long-term kleptoplast-retaining sea slug Elysia crispata morphotype clarki.</title>
        <authorList>
            <person name="Eastman K.E."/>
            <person name="Pendleton A.L."/>
            <person name="Shaikh M.A."/>
            <person name="Suttiyut T."/>
            <person name="Ogas R."/>
            <person name="Tomko P."/>
            <person name="Gavelis G."/>
            <person name="Widhalm J.R."/>
            <person name="Wisecaver J.H."/>
        </authorList>
    </citation>
    <scope>NUCLEOTIDE SEQUENCE</scope>
    <source>
        <strain evidence="17">ECLA1</strain>
    </source>
</reference>
<evidence type="ECO:0000256" key="10">
    <source>
        <dbReference type="ARBA" id="ARBA00023136"/>
    </source>
</evidence>
<evidence type="ECO:0000256" key="2">
    <source>
        <dbReference type="ARBA" id="ARBA00010504"/>
    </source>
</evidence>
<gene>
    <name evidence="17" type="ORF">RRG08_014341</name>
</gene>
<evidence type="ECO:0000256" key="15">
    <source>
        <dbReference type="ARBA" id="ARBA00051722"/>
    </source>
</evidence>
<evidence type="ECO:0000256" key="14">
    <source>
        <dbReference type="ARBA" id="ARBA00023319"/>
    </source>
</evidence>
<evidence type="ECO:0000256" key="5">
    <source>
        <dbReference type="ARBA" id="ARBA00022729"/>
    </source>
</evidence>
<name>A0AAE0XNN5_9GAST</name>
<evidence type="ECO:0000256" key="1">
    <source>
        <dbReference type="ARBA" id="ARBA00004167"/>
    </source>
</evidence>
<dbReference type="GO" id="GO:0016020">
    <property type="term" value="C:membrane"/>
    <property type="evidence" value="ECO:0007669"/>
    <property type="project" value="UniProtKB-SubCell"/>
</dbReference>
<comment type="subcellular location">
    <subcellularLocation>
        <location evidence="1">Membrane</location>
        <topology evidence="1">Single-pass membrane protein</topology>
    </subcellularLocation>
</comment>
<dbReference type="InterPro" id="IPR036179">
    <property type="entry name" value="Ig-like_dom_sf"/>
</dbReference>
<organism evidence="17 18">
    <name type="scientific">Elysia crispata</name>
    <name type="common">lettuce slug</name>
    <dbReference type="NCBI Taxonomy" id="231223"/>
    <lineage>
        <taxon>Eukaryota</taxon>
        <taxon>Metazoa</taxon>
        <taxon>Spiralia</taxon>
        <taxon>Lophotrochozoa</taxon>
        <taxon>Mollusca</taxon>
        <taxon>Gastropoda</taxon>
        <taxon>Heterobranchia</taxon>
        <taxon>Euthyneura</taxon>
        <taxon>Panpulmonata</taxon>
        <taxon>Sacoglossa</taxon>
        <taxon>Placobranchoidea</taxon>
        <taxon>Plakobranchidae</taxon>
        <taxon>Elysia</taxon>
    </lineage>
</organism>
<keyword evidence="14" id="KW-0393">Immunoglobulin domain</keyword>
<evidence type="ECO:0000256" key="13">
    <source>
        <dbReference type="ARBA" id="ARBA00023180"/>
    </source>
</evidence>
<dbReference type="EC" id="3.1.3.48" evidence="3"/>
<dbReference type="PROSITE" id="PS50835">
    <property type="entry name" value="IG_LIKE"/>
    <property type="match status" value="1"/>
</dbReference>
<evidence type="ECO:0000256" key="6">
    <source>
        <dbReference type="ARBA" id="ARBA00022737"/>
    </source>
</evidence>
<keyword evidence="5" id="KW-0732">Signal</keyword>
<dbReference type="Gene3D" id="2.60.40.10">
    <property type="entry name" value="Immunoglobulins"/>
    <property type="match status" value="2"/>
</dbReference>
<dbReference type="InterPro" id="IPR003599">
    <property type="entry name" value="Ig_sub"/>
</dbReference>
<accession>A0AAE0XNN5</accession>
<keyword evidence="9" id="KW-1133">Transmembrane helix</keyword>
<dbReference type="InterPro" id="IPR007110">
    <property type="entry name" value="Ig-like_dom"/>
</dbReference>
<dbReference type="Proteomes" id="UP001283361">
    <property type="component" value="Unassembled WGS sequence"/>
</dbReference>
<dbReference type="EMBL" id="JAWDGP010007948">
    <property type="protein sequence ID" value="KAK3699239.1"/>
    <property type="molecule type" value="Genomic_DNA"/>
</dbReference>
<comment type="caution">
    <text evidence="17">The sequence shown here is derived from an EMBL/GenBank/DDBJ whole genome shotgun (WGS) entry which is preliminary data.</text>
</comment>
<keyword evidence="7" id="KW-0378">Hydrolase</keyword>
<keyword evidence="10" id="KW-0472">Membrane</keyword>
<evidence type="ECO:0000256" key="12">
    <source>
        <dbReference type="ARBA" id="ARBA00023170"/>
    </source>
</evidence>
<evidence type="ECO:0000313" key="17">
    <source>
        <dbReference type="EMBL" id="KAK3699239.1"/>
    </source>
</evidence>